<keyword evidence="1" id="KW-0119">Carbohydrate metabolism</keyword>
<evidence type="ECO:0000313" key="3">
    <source>
        <dbReference type="EMBL" id="MDR6269383.1"/>
    </source>
</evidence>
<dbReference type="PANTHER" id="PTHR12110:SF41">
    <property type="entry name" value="INOSOSE DEHYDRATASE"/>
    <property type="match status" value="1"/>
</dbReference>
<evidence type="ECO:0000256" key="1">
    <source>
        <dbReference type="ARBA" id="ARBA00023277"/>
    </source>
</evidence>
<sequence>MPKPLLSVQLYSVRRQLEADLPDSIAKLAALGFTAVEPYNFAAIAEPLAAALSANGLTAPSGHAPLLSADQDEIFTAAEALGIGTVIDPFIPEERWQSLADVERTAQALNAAAAKAAGYGITVGYHNHWWELESILDGSTALEQLAAHLDDPVILEVDTYWAAVAGQDPAALLRRLGDRVKFVHLKDGPLSTEPLDQLPAGEGRVDIPAILAAAPQLTAGVVEFDDYRGDIFEGLAKSLGYLNGLAGQAVGAQA</sequence>
<gene>
    <name evidence="3" type="ORF">JOE69_001621</name>
</gene>
<organism evidence="3 4">
    <name type="scientific">Arthrobacter russicus</name>
    <dbReference type="NCBI Taxonomy" id="172040"/>
    <lineage>
        <taxon>Bacteria</taxon>
        <taxon>Bacillati</taxon>
        <taxon>Actinomycetota</taxon>
        <taxon>Actinomycetes</taxon>
        <taxon>Micrococcales</taxon>
        <taxon>Micrococcaceae</taxon>
        <taxon>Arthrobacter</taxon>
    </lineage>
</organism>
<accession>A0ABU1JAH9</accession>
<dbReference type="EMBL" id="JAVDQF010000001">
    <property type="protein sequence ID" value="MDR6269383.1"/>
    <property type="molecule type" value="Genomic_DNA"/>
</dbReference>
<dbReference type="PANTHER" id="PTHR12110">
    <property type="entry name" value="HYDROXYPYRUVATE ISOMERASE"/>
    <property type="match status" value="1"/>
</dbReference>
<reference evidence="3 4" key="1">
    <citation type="submission" date="2023-07" db="EMBL/GenBank/DDBJ databases">
        <title>Sequencing the genomes of 1000 actinobacteria strains.</title>
        <authorList>
            <person name="Klenk H.-P."/>
        </authorList>
    </citation>
    <scope>NUCLEOTIDE SEQUENCE [LARGE SCALE GENOMIC DNA]</scope>
    <source>
        <strain evidence="3 4">DSM 14555</strain>
    </source>
</reference>
<dbReference type="Proteomes" id="UP001185069">
    <property type="component" value="Unassembled WGS sequence"/>
</dbReference>
<name>A0ABU1JAH9_9MICC</name>
<dbReference type="InterPro" id="IPR050312">
    <property type="entry name" value="IolE/XylAMocC-like"/>
</dbReference>
<dbReference type="Pfam" id="PF01261">
    <property type="entry name" value="AP_endonuc_2"/>
    <property type="match status" value="1"/>
</dbReference>
<dbReference type="RefSeq" id="WP_309797664.1">
    <property type="nucleotide sequence ID" value="NZ_BAAAHY010000005.1"/>
</dbReference>
<evidence type="ECO:0000259" key="2">
    <source>
        <dbReference type="Pfam" id="PF01261"/>
    </source>
</evidence>
<protein>
    <submittedName>
        <fullName evidence="3">Sugar phosphate isomerase/epimerase</fullName>
    </submittedName>
</protein>
<proteinExistence type="predicted"/>
<dbReference type="InterPro" id="IPR036237">
    <property type="entry name" value="Xyl_isomerase-like_sf"/>
</dbReference>
<comment type="caution">
    <text evidence="3">The sequence shown here is derived from an EMBL/GenBank/DDBJ whole genome shotgun (WGS) entry which is preliminary data.</text>
</comment>
<dbReference type="InterPro" id="IPR013022">
    <property type="entry name" value="Xyl_isomerase-like_TIM-brl"/>
</dbReference>
<feature type="domain" description="Xylose isomerase-like TIM barrel" evidence="2">
    <location>
        <begin position="25"/>
        <end position="214"/>
    </location>
</feature>
<keyword evidence="4" id="KW-1185">Reference proteome</keyword>
<dbReference type="SUPFAM" id="SSF51658">
    <property type="entry name" value="Xylose isomerase-like"/>
    <property type="match status" value="1"/>
</dbReference>
<evidence type="ECO:0000313" key="4">
    <source>
        <dbReference type="Proteomes" id="UP001185069"/>
    </source>
</evidence>
<keyword evidence="3" id="KW-0413">Isomerase</keyword>
<dbReference type="Gene3D" id="3.20.20.150">
    <property type="entry name" value="Divalent-metal-dependent TIM barrel enzymes"/>
    <property type="match status" value="1"/>
</dbReference>
<dbReference type="GO" id="GO:0016853">
    <property type="term" value="F:isomerase activity"/>
    <property type="evidence" value="ECO:0007669"/>
    <property type="project" value="UniProtKB-KW"/>
</dbReference>